<dbReference type="AlphaFoldDB" id="A0A3G8LVD2"/>
<evidence type="ECO:0000313" key="2">
    <source>
        <dbReference type="Proteomes" id="UP000278035"/>
    </source>
</evidence>
<sequence>MGLAERRATKEFQDNRLESLKEKIFKDAGFKFEIEVNWSTLEVDRFSHLYDECWPKVYFQPLAKAFKEMCSEDFAREVIQESLKKVVIQNYSDNHRSDKFAEFKSGTLTLNHSPITNVDQVDDRAFNIQHVVEKEL</sequence>
<dbReference type="OrthoDB" id="4194926at2"/>
<name>A0A3G8LVD2_9GAMM</name>
<reference evidence="2" key="1">
    <citation type="submission" date="2018-11" db="EMBL/GenBank/DDBJ databases">
        <title>Shewanella sp. M2.</title>
        <authorList>
            <person name="Hwang Y.J."/>
            <person name="Hwang C.Y."/>
        </authorList>
    </citation>
    <scope>NUCLEOTIDE SEQUENCE [LARGE SCALE GENOMIC DNA]</scope>
    <source>
        <strain evidence="2">LMG 19866</strain>
    </source>
</reference>
<organism evidence="1 2">
    <name type="scientific">Shewanella livingstonensis</name>
    <dbReference type="NCBI Taxonomy" id="150120"/>
    <lineage>
        <taxon>Bacteria</taxon>
        <taxon>Pseudomonadati</taxon>
        <taxon>Pseudomonadota</taxon>
        <taxon>Gammaproteobacteria</taxon>
        <taxon>Alteromonadales</taxon>
        <taxon>Shewanellaceae</taxon>
        <taxon>Shewanella</taxon>
    </lineage>
</organism>
<gene>
    <name evidence="1" type="ORF">EGC82_12845</name>
</gene>
<accession>A0A3G8LVD2</accession>
<keyword evidence="2" id="KW-1185">Reference proteome</keyword>
<proteinExistence type="predicted"/>
<dbReference type="Proteomes" id="UP000278035">
    <property type="component" value="Chromosome"/>
</dbReference>
<dbReference type="RefSeq" id="WP_124731115.1">
    <property type="nucleotide sequence ID" value="NZ_CP034015.1"/>
</dbReference>
<dbReference type="KEGG" id="slj:EGC82_12845"/>
<dbReference type="EMBL" id="CP034015">
    <property type="protein sequence ID" value="AZG73569.1"/>
    <property type="molecule type" value="Genomic_DNA"/>
</dbReference>
<evidence type="ECO:0000313" key="1">
    <source>
        <dbReference type="EMBL" id="AZG73569.1"/>
    </source>
</evidence>
<protein>
    <submittedName>
        <fullName evidence="1">Uncharacterized protein</fullName>
    </submittedName>
</protein>